<evidence type="ECO:0000313" key="2">
    <source>
        <dbReference type="Proteomes" id="UP001163046"/>
    </source>
</evidence>
<dbReference type="OrthoDB" id="5948114at2759"/>
<accession>A0A9W9YLE9</accession>
<sequence>MPPKFSNVRRVMLKHKRAIKSPFLNKFIRLSVVMAEEPNFLSSEEIFEEYERVVSLWTEEDSLHGQTKFLMKRGSFYRQFKKAVILYGLQKGWPVQSTTQAGNIRGYKGIALQRPRREPAIEFGGHIMAERIQHYMSLDPKPAPPIELHDVPSDPRGAGICAFAARDILKSEIICEYEGEVISLEEAKRREIIYQEQGNVCALMVLESKGSQIAIDPYRGNMTGSELTWGQQSIIRGIMRM</sequence>
<keyword evidence="2" id="KW-1185">Reference proteome</keyword>
<dbReference type="InterPro" id="IPR046341">
    <property type="entry name" value="SET_dom_sf"/>
</dbReference>
<proteinExistence type="predicted"/>
<gene>
    <name evidence="1" type="ORF">OS493_030219</name>
</gene>
<comment type="caution">
    <text evidence="1">The sequence shown here is derived from an EMBL/GenBank/DDBJ whole genome shotgun (WGS) entry which is preliminary data.</text>
</comment>
<evidence type="ECO:0000313" key="1">
    <source>
        <dbReference type="EMBL" id="KAJ7354798.1"/>
    </source>
</evidence>
<protein>
    <submittedName>
        <fullName evidence="1">Uncharacterized protein</fullName>
    </submittedName>
</protein>
<dbReference type="EMBL" id="MU827333">
    <property type="protein sequence ID" value="KAJ7354798.1"/>
    <property type="molecule type" value="Genomic_DNA"/>
</dbReference>
<name>A0A9W9YLE9_9CNID</name>
<reference evidence="1" key="1">
    <citation type="submission" date="2023-01" db="EMBL/GenBank/DDBJ databases">
        <title>Genome assembly of the deep-sea coral Lophelia pertusa.</title>
        <authorList>
            <person name="Herrera S."/>
            <person name="Cordes E."/>
        </authorList>
    </citation>
    <scope>NUCLEOTIDE SEQUENCE</scope>
    <source>
        <strain evidence="1">USNM1676648</strain>
        <tissue evidence="1">Polyp</tissue>
    </source>
</reference>
<organism evidence="1 2">
    <name type="scientific">Desmophyllum pertusum</name>
    <dbReference type="NCBI Taxonomy" id="174260"/>
    <lineage>
        <taxon>Eukaryota</taxon>
        <taxon>Metazoa</taxon>
        <taxon>Cnidaria</taxon>
        <taxon>Anthozoa</taxon>
        <taxon>Hexacorallia</taxon>
        <taxon>Scleractinia</taxon>
        <taxon>Caryophylliina</taxon>
        <taxon>Caryophylliidae</taxon>
        <taxon>Desmophyllum</taxon>
    </lineage>
</organism>
<dbReference type="Proteomes" id="UP001163046">
    <property type="component" value="Unassembled WGS sequence"/>
</dbReference>
<dbReference type="Gene3D" id="2.170.270.10">
    <property type="entry name" value="SET domain"/>
    <property type="match status" value="1"/>
</dbReference>
<dbReference type="AlphaFoldDB" id="A0A9W9YLE9"/>
<dbReference type="SUPFAM" id="SSF82199">
    <property type="entry name" value="SET domain"/>
    <property type="match status" value="1"/>
</dbReference>